<evidence type="ECO:0000313" key="4">
    <source>
        <dbReference type="Proteomes" id="UP000467840"/>
    </source>
</evidence>
<evidence type="ECO:0000256" key="2">
    <source>
        <dbReference type="SAM" id="Phobius"/>
    </source>
</evidence>
<dbReference type="PANTHER" id="PTHR33881:SF17">
    <property type="entry name" value="EGF-LIKE DOMAIN-CONTAINING PROTEIN"/>
    <property type="match status" value="1"/>
</dbReference>
<keyword evidence="2" id="KW-1133">Transmembrane helix</keyword>
<dbReference type="EMBL" id="JAAGAX010000010">
    <property type="protein sequence ID" value="KAF2300253.1"/>
    <property type="molecule type" value="Genomic_DNA"/>
</dbReference>
<protein>
    <recommendedName>
        <fullName evidence="5">EGF-like domain-containing protein</fullName>
    </recommendedName>
</protein>
<proteinExistence type="predicted"/>
<dbReference type="AlphaFoldDB" id="A0A6A6LJH8"/>
<keyword evidence="4" id="KW-1185">Reference proteome</keyword>
<evidence type="ECO:0000256" key="1">
    <source>
        <dbReference type="SAM" id="MobiDB-lite"/>
    </source>
</evidence>
<feature type="transmembrane region" description="Helical" evidence="2">
    <location>
        <begin position="16"/>
        <end position="39"/>
    </location>
</feature>
<feature type="region of interest" description="Disordered" evidence="1">
    <location>
        <begin position="152"/>
        <end position="182"/>
    </location>
</feature>
<dbReference type="PANTHER" id="PTHR33881">
    <property type="entry name" value="NEUROGENIC LOCUS NOTCH-LIKE PROTEIN"/>
    <property type="match status" value="1"/>
</dbReference>
<comment type="caution">
    <text evidence="3">The sequence shown here is derived from an EMBL/GenBank/DDBJ whole genome shotgun (WGS) entry which is preliminary data.</text>
</comment>
<keyword evidence="2" id="KW-0472">Membrane</keyword>
<gene>
    <name evidence="3" type="ORF">GH714_011030</name>
</gene>
<evidence type="ECO:0008006" key="5">
    <source>
        <dbReference type="Google" id="ProtNLM"/>
    </source>
</evidence>
<organism evidence="3 4">
    <name type="scientific">Hevea brasiliensis</name>
    <name type="common">Para rubber tree</name>
    <name type="synonym">Siphonia brasiliensis</name>
    <dbReference type="NCBI Taxonomy" id="3981"/>
    <lineage>
        <taxon>Eukaryota</taxon>
        <taxon>Viridiplantae</taxon>
        <taxon>Streptophyta</taxon>
        <taxon>Embryophyta</taxon>
        <taxon>Tracheophyta</taxon>
        <taxon>Spermatophyta</taxon>
        <taxon>Magnoliopsida</taxon>
        <taxon>eudicotyledons</taxon>
        <taxon>Gunneridae</taxon>
        <taxon>Pentapetalae</taxon>
        <taxon>rosids</taxon>
        <taxon>fabids</taxon>
        <taxon>Malpighiales</taxon>
        <taxon>Euphorbiaceae</taxon>
        <taxon>Crotonoideae</taxon>
        <taxon>Micrandreae</taxon>
        <taxon>Hevea</taxon>
    </lineage>
</organism>
<evidence type="ECO:0000313" key="3">
    <source>
        <dbReference type="EMBL" id="KAF2300253.1"/>
    </source>
</evidence>
<name>A0A6A6LJH8_HEVBR</name>
<dbReference type="Proteomes" id="UP000467840">
    <property type="component" value="Chromosome 4"/>
</dbReference>
<reference evidence="3 4" key="1">
    <citation type="journal article" date="2020" name="Mol. Plant">
        <title>The Chromosome-Based Rubber Tree Genome Provides New Insights into Spurge Genome Evolution and Rubber Biosynthesis.</title>
        <authorList>
            <person name="Liu J."/>
            <person name="Shi C."/>
            <person name="Shi C.C."/>
            <person name="Li W."/>
            <person name="Zhang Q.J."/>
            <person name="Zhang Y."/>
            <person name="Li K."/>
            <person name="Lu H.F."/>
            <person name="Shi C."/>
            <person name="Zhu S.T."/>
            <person name="Xiao Z.Y."/>
            <person name="Nan H."/>
            <person name="Yue Y."/>
            <person name="Zhu X.G."/>
            <person name="Wu Y."/>
            <person name="Hong X.N."/>
            <person name="Fan G.Y."/>
            <person name="Tong Y."/>
            <person name="Zhang D."/>
            <person name="Mao C.L."/>
            <person name="Liu Y.L."/>
            <person name="Hao S.J."/>
            <person name="Liu W.Q."/>
            <person name="Lv M.Q."/>
            <person name="Zhang H.B."/>
            <person name="Liu Y."/>
            <person name="Hu-Tang G.R."/>
            <person name="Wang J.P."/>
            <person name="Wang J.H."/>
            <person name="Sun Y.H."/>
            <person name="Ni S.B."/>
            <person name="Chen W.B."/>
            <person name="Zhang X.C."/>
            <person name="Jiao Y.N."/>
            <person name="Eichler E.E."/>
            <person name="Li G.H."/>
            <person name="Liu X."/>
            <person name="Gao L.Z."/>
        </authorList>
    </citation>
    <scope>NUCLEOTIDE SEQUENCE [LARGE SCALE GENOMIC DNA]</scope>
    <source>
        <strain evidence="4">cv. GT1</strain>
        <tissue evidence="3">Leaf</tissue>
    </source>
</reference>
<keyword evidence="2" id="KW-0812">Transmembrane</keyword>
<accession>A0A6A6LJH8</accession>
<sequence length="182" mass="19484">MQSNCYFSKLDFRRKILALVNLSFEALYIGNFLVFWYWFLVCYPIWVLNSVIDQMGFVCTDGTIDFQCGNASPPSPPPSVPVPPPTLNLTNTCNLIWCADGSCLPNGTRHTCQCNGGSANLVNNGWYPGFICTAFLSGYFGADCSSLGLGPPVSSPAPPPSGSNGNVMPPPTSTPDMAGNVI</sequence>